<proteinExistence type="predicted"/>
<sequence length="335" mass="37586">LSGVTYWGDAEDQDSVAGHLAFMAKEVRKGDPDWQKIALSMERTFDERRHWMLSAQPLVADILAKYPALGYPQAIRQEFHLLTKHHLDAELEAAIKKCGTRVVTLAGRKWRLKATVDELHKRLDLLPEGEKDGCFATGVLLLLPRLLKEDAGSYLQKLGPSKVHMHPTVLFSGDSAFSADSFLVTVEDLTLDGLDVLGSVSLMISLYWAFNIKSLQEAAAEIEKVERQTTDERRATFPEKWLFDALCYQILALQICDRALYGSVVELPGFRYRDKLCVAGVAFDDPNDANKAFWTSDVKLLPPKSTAHVVVYLLFSPSQFTTDTVQAYKSLEAYD</sequence>
<dbReference type="Proteomes" id="UP000805193">
    <property type="component" value="Unassembled WGS sequence"/>
</dbReference>
<protein>
    <submittedName>
        <fullName evidence="1">Uncharacterized protein</fullName>
    </submittedName>
</protein>
<feature type="non-terminal residue" evidence="1">
    <location>
        <position position="1"/>
    </location>
</feature>
<name>A0AC60Q744_IXOPE</name>
<organism evidence="1 2">
    <name type="scientific">Ixodes persulcatus</name>
    <name type="common">Taiga tick</name>
    <dbReference type="NCBI Taxonomy" id="34615"/>
    <lineage>
        <taxon>Eukaryota</taxon>
        <taxon>Metazoa</taxon>
        <taxon>Ecdysozoa</taxon>
        <taxon>Arthropoda</taxon>
        <taxon>Chelicerata</taxon>
        <taxon>Arachnida</taxon>
        <taxon>Acari</taxon>
        <taxon>Parasitiformes</taxon>
        <taxon>Ixodida</taxon>
        <taxon>Ixodoidea</taxon>
        <taxon>Ixodidae</taxon>
        <taxon>Ixodinae</taxon>
        <taxon>Ixodes</taxon>
    </lineage>
</organism>
<accession>A0AC60Q744</accession>
<reference evidence="1 2" key="1">
    <citation type="journal article" date="2020" name="Cell">
        <title>Large-Scale Comparative Analyses of Tick Genomes Elucidate Their Genetic Diversity and Vector Capacities.</title>
        <authorList>
            <consortium name="Tick Genome and Microbiome Consortium (TIGMIC)"/>
            <person name="Jia N."/>
            <person name="Wang J."/>
            <person name="Shi W."/>
            <person name="Du L."/>
            <person name="Sun Y."/>
            <person name="Zhan W."/>
            <person name="Jiang J.F."/>
            <person name="Wang Q."/>
            <person name="Zhang B."/>
            <person name="Ji P."/>
            <person name="Bell-Sakyi L."/>
            <person name="Cui X.M."/>
            <person name="Yuan T.T."/>
            <person name="Jiang B.G."/>
            <person name="Yang W.F."/>
            <person name="Lam T.T."/>
            <person name="Chang Q.C."/>
            <person name="Ding S.J."/>
            <person name="Wang X.J."/>
            <person name="Zhu J.G."/>
            <person name="Ruan X.D."/>
            <person name="Zhao L."/>
            <person name="Wei J.T."/>
            <person name="Ye R.Z."/>
            <person name="Que T.C."/>
            <person name="Du C.H."/>
            <person name="Zhou Y.H."/>
            <person name="Cheng J.X."/>
            <person name="Dai P.F."/>
            <person name="Guo W.B."/>
            <person name="Han X.H."/>
            <person name="Huang E.J."/>
            <person name="Li L.F."/>
            <person name="Wei W."/>
            <person name="Gao Y.C."/>
            <person name="Liu J.Z."/>
            <person name="Shao H.Z."/>
            <person name="Wang X."/>
            <person name="Wang C.C."/>
            <person name="Yang T.C."/>
            <person name="Huo Q.B."/>
            <person name="Li W."/>
            <person name="Chen H.Y."/>
            <person name="Chen S.E."/>
            <person name="Zhou L.G."/>
            <person name="Ni X.B."/>
            <person name="Tian J.H."/>
            <person name="Sheng Y."/>
            <person name="Liu T."/>
            <person name="Pan Y.S."/>
            <person name="Xia L.Y."/>
            <person name="Li J."/>
            <person name="Zhao F."/>
            <person name="Cao W.C."/>
        </authorList>
    </citation>
    <scope>NUCLEOTIDE SEQUENCE [LARGE SCALE GENOMIC DNA]</scope>
    <source>
        <strain evidence="1">Iper-2018</strain>
    </source>
</reference>
<evidence type="ECO:0000313" key="1">
    <source>
        <dbReference type="EMBL" id="KAG0429503.1"/>
    </source>
</evidence>
<keyword evidence="2" id="KW-1185">Reference proteome</keyword>
<evidence type="ECO:0000313" key="2">
    <source>
        <dbReference type="Proteomes" id="UP000805193"/>
    </source>
</evidence>
<dbReference type="EMBL" id="JABSTQ010009407">
    <property type="protein sequence ID" value="KAG0429503.1"/>
    <property type="molecule type" value="Genomic_DNA"/>
</dbReference>
<gene>
    <name evidence="1" type="ORF">HPB47_023595</name>
</gene>
<comment type="caution">
    <text evidence="1">The sequence shown here is derived from an EMBL/GenBank/DDBJ whole genome shotgun (WGS) entry which is preliminary data.</text>
</comment>